<name>A0A0F9CAK6_9ZZZZ</name>
<dbReference type="InterPro" id="IPR003346">
    <property type="entry name" value="Transposase_20"/>
</dbReference>
<accession>A0A0F9CAK6</accession>
<gene>
    <name evidence="3" type="ORF">LCGC14_2345760</name>
</gene>
<dbReference type="PANTHER" id="PTHR33055:SF3">
    <property type="entry name" value="PUTATIVE TRANSPOSASE FOR IS117-RELATED"/>
    <property type="match status" value="1"/>
</dbReference>
<dbReference type="InterPro" id="IPR002525">
    <property type="entry name" value="Transp_IS110-like_N"/>
</dbReference>
<evidence type="ECO:0000313" key="3">
    <source>
        <dbReference type="EMBL" id="KKL46418.1"/>
    </source>
</evidence>
<dbReference type="GO" id="GO:0006313">
    <property type="term" value="P:DNA transposition"/>
    <property type="evidence" value="ECO:0007669"/>
    <property type="project" value="InterPro"/>
</dbReference>
<evidence type="ECO:0000259" key="1">
    <source>
        <dbReference type="Pfam" id="PF01548"/>
    </source>
</evidence>
<reference evidence="3" key="1">
    <citation type="journal article" date="2015" name="Nature">
        <title>Complex archaea that bridge the gap between prokaryotes and eukaryotes.</title>
        <authorList>
            <person name="Spang A."/>
            <person name="Saw J.H."/>
            <person name="Jorgensen S.L."/>
            <person name="Zaremba-Niedzwiedzka K."/>
            <person name="Martijn J."/>
            <person name="Lind A.E."/>
            <person name="van Eijk R."/>
            <person name="Schleper C."/>
            <person name="Guy L."/>
            <person name="Ettema T.J."/>
        </authorList>
    </citation>
    <scope>NUCLEOTIDE SEQUENCE</scope>
</reference>
<sequence>MIFVGNDWAEDHHDVWVMDEEGERLEYRRIREGINGVAMFHELVGSLVEDPHDVVIGVETDRGLWVEALVGAGYQVFAVNPKSVSRYRDRHTVSGAKSDRGDAKVLADMVRTDRHNLRQVAGDTDQAMGIKVLARAHQRLVWDRQRHVNRLRSTLREYYPAALETFSRLAHRDAVAVLEIAPTPAGGARLSKPQIKAALKRGGRQRNLDAKTIEYQTALRTKHLEAPEAVASAFGVITTSTVAIISELNRQIADLETELSNRFREPPDADIYLSIPGSGDVLGARVLGEFGDDPERYATAKSRKNYAATSPLTIASGKNKTVIGRYIRNDWLFNPALRIAFCSLSASEGCRAFYDERITKGDTHIQALRQLANRLVGILHGCLKTRTLYNENTAWAHRQLEETRQAA</sequence>
<dbReference type="Pfam" id="PF02371">
    <property type="entry name" value="Transposase_20"/>
    <property type="match status" value="1"/>
</dbReference>
<dbReference type="Pfam" id="PF01548">
    <property type="entry name" value="DEDD_Tnp_IS110"/>
    <property type="match status" value="1"/>
</dbReference>
<evidence type="ECO:0000259" key="2">
    <source>
        <dbReference type="Pfam" id="PF02371"/>
    </source>
</evidence>
<dbReference type="GO" id="GO:0004803">
    <property type="term" value="F:transposase activity"/>
    <property type="evidence" value="ECO:0007669"/>
    <property type="project" value="InterPro"/>
</dbReference>
<proteinExistence type="predicted"/>
<feature type="domain" description="Transposase IS110-like N-terminal" evidence="1">
    <location>
        <begin position="4"/>
        <end position="160"/>
    </location>
</feature>
<organism evidence="3">
    <name type="scientific">marine sediment metagenome</name>
    <dbReference type="NCBI Taxonomy" id="412755"/>
    <lineage>
        <taxon>unclassified sequences</taxon>
        <taxon>metagenomes</taxon>
        <taxon>ecological metagenomes</taxon>
    </lineage>
</organism>
<dbReference type="EMBL" id="LAZR01034037">
    <property type="protein sequence ID" value="KKL46418.1"/>
    <property type="molecule type" value="Genomic_DNA"/>
</dbReference>
<protein>
    <submittedName>
        <fullName evidence="3">Uncharacterized protein</fullName>
    </submittedName>
</protein>
<dbReference type="AlphaFoldDB" id="A0A0F9CAK6"/>
<comment type="caution">
    <text evidence="3">The sequence shown here is derived from an EMBL/GenBank/DDBJ whole genome shotgun (WGS) entry which is preliminary data.</text>
</comment>
<feature type="domain" description="Transposase IS116/IS110/IS902 C-terminal" evidence="2">
    <location>
        <begin position="273"/>
        <end position="328"/>
    </location>
</feature>
<dbReference type="NCBIfam" id="NF033542">
    <property type="entry name" value="transpos_IS110"/>
    <property type="match status" value="1"/>
</dbReference>
<dbReference type="PANTHER" id="PTHR33055">
    <property type="entry name" value="TRANSPOSASE FOR INSERTION SEQUENCE ELEMENT IS1111A"/>
    <property type="match status" value="1"/>
</dbReference>
<dbReference type="InterPro" id="IPR047650">
    <property type="entry name" value="Transpos_IS110"/>
</dbReference>
<dbReference type="GO" id="GO:0003677">
    <property type="term" value="F:DNA binding"/>
    <property type="evidence" value="ECO:0007669"/>
    <property type="project" value="InterPro"/>
</dbReference>